<dbReference type="RefSeq" id="WP_129472984.1">
    <property type="nucleotide sequence ID" value="NZ_SDWS01000001.1"/>
</dbReference>
<evidence type="ECO:0000313" key="4">
    <source>
        <dbReference type="Proteomes" id="UP000291838"/>
    </source>
</evidence>
<feature type="domain" description="Helix-turn-helix" evidence="2">
    <location>
        <begin position="209"/>
        <end position="255"/>
    </location>
</feature>
<protein>
    <submittedName>
        <fullName evidence="3">Helix-turn-helix domain-containing protein</fullName>
    </submittedName>
</protein>
<keyword evidence="4" id="KW-1185">Reference proteome</keyword>
<gene>
    <name evidence="3" type="ORF">EUA06_00030</name>
</gene>
<accession>A0A4Q2S2U5</accession>
<proteinExistence type="predicted"/>
<dbReference type="Pfam" id="PF12728">
    <property type="entry name" value="HTH_17"/>
    <property type="match status" value="1"/>
</dbReference>
<evidence type="ECO:0000313" key="3">
    <source>
        <dbReference type="EMBL" id="RYB96031.1"/>
    </source>
</evidence>
<evidence type="ECO:0000256" key="1">
    <source>
        <dbReference type="SAM" id="MobiDB-lite"/>
    </source>
</evidence>
<comment type="caution">
    <text evidence="3">The sequence shown here is derived from an EMBL/GenBank/DDBJ whole genome shotgun (WGS) entry which is preliminary data.</text>
</comment>
<organism evidence="3 4">
    <name type="scientific">Nocardioides glacieisoli</name>
    <dbReference type="NCBI Taxonomy" id="1168730"/>
    <lineage>
        <taxon>Bacteria</taxon>
        <taxon>Bacillati</taxon>
        <taxon>Actinomycetota</taxon>
        <taxon>Actinomycetes</taxon>
        <taxon>Propionibacteriales</taxon>
        <taxon>Nocardioidaceae</taxon>
        <taxon>Nocardioides</taxon>
    </lineage>
</organism>
<feature type="compositionally biased region" description="Low complexity" evidence="1">
    <location>
        <begin position="163"/>
        <end position="173"/>
    </location>
</feature>
<sequence>MSPARLPRALVGVRRYGLSPTEPARVKQVGRAEQATAADARPGRVHRCRPGGPNRHRIGARCRPEGLARWRPGSTRVRRRADRAPRSQERRRLRCRLVVEPRSRRRLSVVSQRRWLSVSDRTIAPRRRPRREGIPVASERDDSDQLELWPFEAIEGDGDTRETSSSSASTRARAAYERHGPQGSDPVHTPESGPRTVPATSNDNERLWSIAEVAHYLGVSKDTVYGWRKSGYGPPASKVGKHLRWRPVDVTEWIGRLRQTELSAVE</sequence>
<dbReference type="AlphaFoldDB" id="A0A4Q2S2U5"/>
<dbReference type="SUPFAM" id="SSF46955">
    <property type="entry name" value="Putative DNA-binding domain"/>
    <property type="match status" value="1"/>
</dbReference>
<dbReference type="InterPro" id="IPR041657">
    <property type="entry name" value="HTH_17"/>
</dbReference>
<dbReference type="Gene3D" id="1.10.238.160">
    <property type="match status" value="1"/>
</dbReference>
<evidence type="ECO:0000259" key="2">
    <source>
        <dbReference type="Pfam" id="PF12728"/>
    </source>
</evidence>
<feature type="region of interest" description="Disordered" evidence="1">
    <location>
        <begin position="126"/>
        <end position="203"/>
    </location>
</feature>
<name>A0A4Q2S2U5_9ACTN</name>
<dbReference type="OrthoDB" id="194758at2"/>
<dbReference type="InterPro" id="IPR009061">
    <property type="entry name" value="DNA-bd_dom_put_sf"/>
</dbReference>
<reference evidence="3 4" key="1">
    <citation type="submission" date="2019-01" db="EMBL/GenBank/DDBJ databases">
        <title>Novel species of Nocardioides.</title>
        <authorList>
            <person name="Liu Q."/>
            <person name="Xin Y.-H."/>
        </authorList>
    </citation>
    <scope>NUCLEOTIDE SEQUENCE [LARGE SCALE GENOMIC DNA]</scope>
    <source>
        <strain evidence="3 4">HLT3-15</strain>
    </source>
</reference>
<dbReference type="EMBL" id="SDWS01000001">
    <property type="protein sequence ID" value="RYB96031.1"/>
    <property type="molecule type" value="Genomic_DNA"/>
</dbReference>
<dbReference type="Proteomes" id="UP000291838">
    <property type="component" value="Unassembled WGS sequence"/>
</dbReference>